<evidence type="ECO:0000313" key="4">
    <source>
        <dbReference type="EMBL" id="KAF2723363.1"/>
    </source>
</evidence>
<keyword evidence="1" id="KW-0862">Zinc</keyword>
<dbReference type="OrthoDB" id="6077919at2759"/>
<proteinExistence type="predicted"/>
<gene>
    <name evidence="4" type="ORF">K431DRAFT_292737</name>
</gene>
<sequence length="336" mass="36893">MADADRIDCNHCKRSFKAEEGLFAHCKDTHSCKLGYYCCDCNREFGDAQALEQHNRDKTHHSPALRGIVRPLQPSTKQPKLCKATAYCKACKHDFKNAESLQQHMDSPRHRPLSDLTCPLSKDCRQKFTTPSALIHHAESGRCRSGIDRATLNALIIQHDQQNAITRKQCASAGRVHEPPPNELREPGHIKNSARRSSDACSLASEWSFVTSSSEMILTPSASSEGSSMDGKEYFACPLCPDRHPFTSVGDLHQHLLSAAHAPKIFHCPVGLDTSKKAKGKEGKKCKSKDFSTLSGLTQHIEAGACKGGKSGFKTALKYVERELGALGFGGLRVLL</sequence>
<evidence type="ECO:0000259" key="3">
    <source>
        <dbReference type="PROSITE" id="PS50157"/>
    </source>
</evidence>
<keyword evidence="1" id="KW-0479">Metal-binding</keyword>
<protein>
    <recommendedName>
        <fullName evidence="3">C2H2-type domain-containing protein</fullName>
    </recommendedName>
</protein>
<dbReference type="SMART" id="SM00355">
    <property type="entry name" value="ZnF_C2H2"/>
    <property type="match status" value="4"/>
</dbReference>
<dbReference type="PROSITE" id="PS50157">
    <property type="entry name" value="ZINC_FINGER_C2H2_2"/>
    <property type="match status" value="2"/>
</dbReference>
<organism evidence="4 5">
    <name type="scientific">Polychaeton citri CBS 116435</name>
    <dbReference type="NCBI Taxonomy" id="1314669"/>
    <lineage>
        <taxon>Eukaryota</taxon>
        <taxon>Fungi</taxon>
        <taxon>Dikarya</taxon>
        <taxon>Ascomycota</taxon>
        <taxon>Pezizomycotina</taxon>
        <taxon>Dothideomycetes</taxon>
        <taxon>Dothideomycetidae</taxon>
        <taxon>Capnodiales</taxon>
        <taxon>Capnodiaceae</taxon>
        <taxon>Polychaeton</taxon>
    </lineage>
</organism>
<reference evidence="4" key="1">
    <citation type="journal article" date="2020" name="Stud. Mycol.">
        <title>101 Dothideomycetes genomes: a test case for predicting lifestyles and emergence of pathogens.</title>
        <authorList>
            <person name="Haridas S."/>
            <person name="Albert R."/>
            <person name="Binder M."/>
            <person name="Bloem J."/>
            <person name="Labutti K."/>
            <person name="Salamov A."/>
            <person name="Andreopoulos B."/>
            <person name="Baker S."/>
            <person name="Barry K."/>
            <person name="Bills G."/>
            <person name="Bluhm B."/>
            <person name="Cannon C."/>
            <person name="Castanera R."/>
            <person name="Culley D."/>
            <person name="Daum C."/>
            <person name="Ezra D."/>
            <person name="Gonzalez J."/>
            <person name="Henrissat B."/>
            <person name="Kuo A."/>
            <person name="Liang C."/>
            <person name="Lipzen A."/>
            <person name="Lutzoni F."/>
            <person name="Magnuson J."/>
            <person name="Mondo S."/>
            <person name="Nolan M."/>
            <person name="Ohm R."/>
            <person name="Pangilinan J."/>
            <person name="Park H.-J."/>
            <person name="Ramirez L."/>
            <person name="Alfaro M."/>
            <person name="Sun H."/>
            <person name="Tritt A."/>
            <person name="Yoshinaga Y."/>
            <person name="Zwiers L.-H."/>
            <person name="Turgeon B."/>
            <person name="Goodwin S."/>
            <person name="Spatafora J."/>
            <person name="Crous P."/>
            <person name="Grigoriev I."/>
        </authorList>
    </citation>
    <scope>NUCLEOTIDE SEQUENCE</scope>
    <source>
        <strain evidence="4">CBS 116435</strain>
    </source>
</reference>
<feature type="compositionally biased region" description="Basic and acidic residues" evidence="2">
    <location>
        <begin position="175"/>
        <end position="189"/>
    </location>
</feature>
<dbReference type="AlphaFoldDB" id="A0A9P4QA04"/>
<keyword evidence="1" id="KW-0863">Zinc-finger</keyword>
<name>A0A9P4QA04_9PEZI</name>
<evidence type="ECO:0000256" key="1">
    <source>
        <dbReference type="PROSITE-ProRule" id="PRU00042"/>
    </source>
</evidence>
<feature type="domain" description="C2H2-type" evidence="3">
    <location>
        <begin position="7"/>
        <end position="31"/>
    </location>
</feature>
<comment type="caution">
    <text evidence="4">The sequence shown here is derived from an EMBL/GenBank/DDBJ whole genome shotgun (WGS) entry which is preliminary data.</text>
</comment>
<evidence type="ECO:0000256" key="2">
    <source>
        <dbReference type="SAM" id="MobiDB-lite"/>
    </source>
</evidence>
<dbReference type="EMBL" id="MU003777">
    <property type="protein sequence ID" value="KAF2723363.1"/>
    <property type="molecule type" value="Genomic_DNA"/>
</dbReference>
<dbReference type="Proteomes" id="UP000799441">
    <property type="component" value="Unassembled WGS sequence"/>
</dbReference>
<dbReference type="Pfam" id="PF12874">
    <property type="entry name" value="zf-met"/>
    <property type="match status" value="1"/>
</dbReference>
<keyword evidence="5" id="KW-1185">Reference proteome</keyword>
<dbReference type="Gene3D" id="3.30.160.60">
    <property type="entry name" value="Classic Zinc Finger"/>
    <property type="match status" value="1"/>
</dbReference>
<dbReference type="PROSITE" id="PS00028">
    <property type="entry name" value="ZINC_FINGER_C2H2_1"/>
    <property type="match status" value="3"/>
</dbReference>
<accession>A0A9P4QA04</accession>
<feature type="region of interest" description="Disordered" evidence="2">
    <location>
        <begin position="174"/>
        <end position="194"/>
    </location>
</feature>
<dbReference type="GO" id="GO:0008270">
    <property type="term" value="F:zinc ion binding"/>
    <property type="evidence" value="ECO:0007669"/>
    <property type="project" value="UniProtKB-KW"/>
</dbReference>
<dbReference type="InterPro" id="IPR036236">
    <property type="entry name" value="Znf_C2H2_sf"/>
</dbReference>
<dbReference type="InterPro" id="IPR013087">
    <property type="entry name" value="Znf_C2H2_type"/>
</dbReference>
<feature type="domain" description="C2H2-type" evidence="3">
    <location>
        <begin position="36"/>
        <end position="60"/>
    </location>
</feature>
<dbReference type="SUPFAM" id="SSF57667">
    <property type="entry name" value="beta-beta-alpha zinc fingers"/>
    <property type="match status" value="2"/>
</dbReference>
<evidence type="ECO:0000313" key="5">
    <source>
        <dbReference type="Proteomes" id="UP000799441"/>
    </source>
</evidence>